<evidence type="ECO:0000313" key="1">
    <source>
        <dbReference type="EMBL" id="MET8438765.1"/>
    </source>
</evidence>
<gene>
    <name evidence="1" type="ORF">ABZV61_40000</name>
</gene>
<reference evidence="1 2" key="1">
    <citation type="submission" date="2024-06" db="EMBL/GenBank/DDBJ databases">
        <title>The Natural Products Discovery Center: Release of the First 8490 Sequenced Strains for Exploring Actinobacteria Biosynthetic Diversity.</title>
        <authorList>
            <person name="Kalkreuter E."/>
            <person name="Kautsar S.A."/>
            <person name="Yang D."/>
            <person name="Bader C.D."/>
            <person name="Teijaro C.N."/>
            <person name="Fluegel L."/>
            <person name="Davis C.M."/>
            <person name="Simpson J.R."/>
            <person name="Lauterbach L."/>
            <person name="Steele A.D."/>
            <person name="Gui C."/>
            <person name="Meng S."/>
            <person name="Li G."/>
            <person name="Viehrig K."/>
            <person name="Ye F."/>
            <person name="Su P."/>
            <person name="Kiefer A.F."/>
            <person name="Nichols A."/>
            <person name="Cepeda A.J."/>
            <person name="Yan W."/>
            <person name="Fan B."/>
            <person name="Jiang Y."/>
            <person name="Adhikari A."/>
            <person name="Zheng C.-J."/>
            <person name="Schuster L."/>
            <person name="Cowan T.M."/>
            <person name="Smanski M.J."/>
            <person name="Chevrette M.G."/>
            <person name="De Carvalho L.P.S."/>
            <person name="Shen B."/>
        </authorList>
    </citation>
    <scope>NUCLEOTIDE SEQUENCE [LARGE SCALE GENOMIC DNA]</scope>
    <source>
        <strain evidence="1 2">NPDC005137</strain>
    </source>
</reference>
<keyword evidence="2" id="KW-1185">Reference proteome</keyword>
<proteinExistence type="predicted"/>
<protein>
    <submittedName>
        <fullName evidence="1">Uncharacterized protein</fullName>
    </submittedName>
</protein>
<comment type="caution">
    <text evidence="1">The sequence shown here is derived from an EMBL/GenBank/DDBJ whole genome shotgun (WGS) entry which is preliminary data.</text>
</comment>
<dbReference type="RefSeq" id="WP_356500114.1">
    <property type="nucleotide sequence ID" value="NZ_JBEXIP010000070.1"/>
</dbReference>
<organism evidence="1 2">
    <name type="scientific">Streptomyces sp. 900116325</name>
    <dbReference type="NCBI Taxonomy" id="3154295"/>
    <lineage>
        <taxon>Bacteria</taxon>
        <taxon>Bacillati</taxon>
        <taxon>Actinomycetota</taxon>
        <taxon>Actinomycetes</taxon>
        <taxon>Kitasatosporales</taxon>
        <taxon>Streptomycetaceae</taxon>
        <taxon>Streptomyces</taxon>
    </lineage>
</organism>
<evidence type="ECO:0000313" key="2">
    <source>
        <dbReference type="Proteomes" id="UP001550044"/>
    </source>
</evidence>
<dbReference type="Proteomes" id="UP001550044">
    <property type="component" value="Unassembled WGS sequence"/>
</dbReference>
<sequence length="134" mass="14567">MDTYVNPYQVFIDVLAHRHAGAHRRALTGDLIAAYAEVNHLLARTKGKLAGAVWSDCAAELERCMSLYESAWRRFSAEISDGVSGDDVKVTPSPSLGPETTQAFQAAVDGLRAALGAIKKESRLVGCESWVRTF</sequence>
<accession>A0ABV2ULP4</accession>
<dbReference type="EMBL" id="JBEXIP010000070">
    <property type="protein sequence ID" value="MET8438765.1"/>
    <property type="molecule type" value="Genomic_DNA"/>
</dbReference>
<name>A0ABV2ULP4_9ACTN</name>